<evidence type="ECO:0000259" key="3">
    <source>
        <dbReference type="SMART" id="SM01007"/>
    </source>
</evidence>
<comment type="caution">
    <text evidence="4">The sequence shown here is derived from an EMBL/GenBank/DDBJ whole genome shotgun (WGS) entry which is preliminary data.</text>
</comment>
<sequence>MYKTTEELVDSLIRHAHTAVASGLVLGSGGNISVRTPGSDEYFITKSGTWLDELTPASFARMKIGQTGPFDSRPSSEWKLHDRIYRTRSDVNSIFHLHPQTAVLLNALGYEIRFFTLDDALYVKSVGVVPYHPNGSDELADEAARQMEKHNCAILAHHGCCTVGEDPEMAFRRASLLEQAAQNTYRAMLLGDKETAFPEGVELIHA</sequence>
<dbReference type="InterPro" id="IPR001303">
    <property type="entry name" value="Aldolase_II/adducin_N"/>
</dbReference>
<dbReference type="PANTHER" id="PTHR22789">
    <property type="entry name" value="FUCULOSE PHOSPHATE ALDOLASE"/>
    <property type="match status" value="1"/>
</dbReference>
<keyword evidence="2" id="KW-0456">Lyase</keyword>
<dbReference type="Gene3D" id="3.40.225.10">
    <property type="entry name" value="Class II aldolase/adducin N-terminal domain"/>
    <property type="match status" value="1"/>
</dbReference>
<evidence type="ECO:0000313" key="4">
    <source>
        <dbReference type="EMBL" id="MDY5140719.1"/>
    </source>
</evidence>
<dbReference type="GO" id="GO:0019323">
    <property type="term" value="P:pentose catabolic process"/>
    <property type="evidence" value="ECO:0007669"/>
    <property type="project" value="TreeGrafter"/>
</dbReference>
<dbReference type="GO" id="GO:0046872">
    <property type="term" value="F:metal ion binding"/>
    <property type="evidence" value="ECO:0007669"/>
    <property type="project" value="UniProtKB-KW"/>
</dbReference>
<dbReference type="Pfam" id="PF00596">
    <property type="entry name" value="Aldolase_II"/>
    <property type="match status" value="1"/>
</dbReference>
<gene>
    <name evidence="4" type="ORF">R6G74_05250</name>
</gene>
<dbReference type="AlphaFoldDB" id="A0AAW9HCL6"/>
<evidence type="ECO:0000256" key="2">
    <source>
        <dbReference type="ARBA" id="ARBA00023239"/>
    </source>
</evidence>
<protein>
    <submittedName>
        <fullName evidence="4">Class II aldolase/adducin family protein</fullName>
    </submittedName>
</protein>
<dbReference type="GeneID" id="92813724"/>
<evidence type="ECO:0000313" key="5">
    <source>
        <dbReference type="Proteomes" id="UP001288320"/>
    </source>
</evidence>
<dbReference type="GO" id="GO:0016832">
    <property type="term" value="F:aldehyde-lyase activity"/>
    <property type="evidence" value="ECO:0007669"/>
    <property type="project" value="TreeGrafter"/>
</dbReference>
<name>A0AAW9HCL6_9ACTO</name>
<organism evidence="4 5">
    <name type="scientific">Actinotignum timonense</name>
    <dbReference type="NCBI Taxonomy" id="1870995"/>
    <lineage>
        <taxon>Bacteria</taxon>
        <taxon>Bacillati</taxon>
        <taxon>Actinomycetota</taxon>
        <taxon>Actinomycetes</taxon>
        <taxon>Actinomycetales</taxon>
        <taxon>Actinomycetaceae</taxon>
        <taxon>Actinotignum</taxon>
    </lineage>
</organism>
<dbReference type="SMART" id="SM01007">
    <property type="entry name" value="Aldolase_II"/>
    <property type="match status" value="1"/>
</dbReference>
<dbReference type="RefSeq" id="WP_087069799.1">
    <property type="nucleotide sequence ID" value="NZ_CP136960.1"/>
</dbReference>
<dbReference type="Proteomes" id="UP001288320">
    <property type="component" value="Unassembled WGS sequence"/>
</dbReference>
<dbReference type="PANTHER" id="PTHR22789:SF0">
    <property type="entry name" value="3-OXO-TETRONATE 4-PHOSPHATE DECARBOXYLASE-RELATED"/>
    <property type="match status" value="1"/>
</dbReference>
<dbReference type="EMBL" id="JAWNFV010000009">
    <property type="protein sequence ID" value="MDY5140719.1"/>
    <property type="molecule type" value="Genomic_DNA"/>
</dbReference>
<dbReference type="GO" id="GO:0005829">
    <property type="term" value="C:cytosol"/>
    <property type="evidence" value="ECO:0007669"/>
    <property type="project" value="TreeGrafter"/>
</dbReference>
<keyword evidence="1" id="KW-0479">Metal-binding</keyword>
<evidence type="ECO:0000256" key="1">
    <source>
        <dbReference type="ARBA" id="ARBA00022723"/>
    </source>
</evidence>
<feature type="domain" description="Class II aldolase/adducin N-terminal" evidence="3">
    <location>
        <begin position="10"/>
        <end position="185"/>
    </location>
</feature>
<reference evidence="4" key="1">
    <citation type="submission" date="2023-10" db="EMBL/GenBank/DDBJ databases">
        <title>Whole Genome based description of the genera Actinobaculum and Actinotignum reveals a complex phylogenetic relationship within the species included in the genus Actinotignum.</title>
        <authorList>
            <person name="Jensen C.S."/>
            <person name="Dargis R."/>
            <person name="Kemp M."/>
            <person name="Christensen J.J."/>
        </authorList>
    </citation>
    <scope>NUCLEOTIDE SEQUENCE</scope>
    <source>
        <strain evidence="4">SLA_B245</strain>
    </source>
</reference>
<accession>A0AAW9HCL6</accession>
<dbReference type="InterPro" id="IPR036409">
    <property type="entry name" value="Aldolase_II/adducin_N_sf"/>
</dbReference>
<proteinExistence type="predicted"/>
<dbReference type="SUPFAM" id="SSF53639">
    <property type="entry name" value="AraD/HMP-PK domain-like"/>
    <property type="match status" value="1"/>
</dbReference>
<dbReference type="InterPro" id="IPR050197">
    <property type="entry name" value="Aldolase_class_II_sugar_metab"/>
</dbReference>